<dbReference type="PANTHER" id="PTHR35006">
    <property type="entry name" value="GLYOXALASE FAMILY PROTEIN (AFU_ORTHOLOGUE AFUA_5G14830)"/>
    <property type="match status" value="1"/>
</dbReference>
<protein>
    <submittedName>
        <fullName evidence="2">Glyoxalase</fullName>
    </submittedName>
</protein>
<dbReference type="Proteomes" id="UP000654257">
    <property type="component" value="Unassembled WGS sequence"/>
</dbReference>
<proteinExistence type="predicted"/>
<dbReference type="Gene3D" id="3.10.180.10">
    <property type="entry name" value="2,3-Dihydroxybiphenyl 1,2-Dioxygenase, domain 1"/>
    <property type="match status" value="1"/>
</dbReference>
<feature type="domain" description="VOC" evidence="1">
    <location>
        <begin position="15"/>
        <end position="140"/>
    </location>
</feature>
<dbReference type="RefSeq" id="WP_188545133.1">
    <property type="nucleotide sequence ID" value="NZ_BMCU01000002.1"/>
</dbReference>
<gene>
    <name evidence="2" type="ORF">GCM10007304_25710</name>
</gene>
<dbReference type="SUPFAM" id="SSF54593">
    <property type="entry name" value="Glyoxalase/Bleomycin resistance protein/Dihydroxybiphenyl dioxygenase"/>
    <property type="match status" value="1"/>
</dbReference>
<accession>A0A917D4P4</accession>
<comment type="caution">
    <text evidence="2">The sequence shown here is derived from an EMBL/GenBank/DDBJ whole genome shotgun (WGS) entry which is preliminary data.</text>
</comment>
<dbReference type="EMBL" id="BMCU01000002">
    <property type="protein sequence ID" value="GGG10467.1"/>
    <property type="molecule type" value="Genomic_DNA"/>
</dbReference>
<keyword evidence="3" id="KW-1185">Reference proteome</keyword>
<reference evidence="2" key="1">
    <citation type="journal article" date="2014" name="Int. J. Syst. Evol. Microbiol.">
        <title>Complete genome sequence of Corynebacterium casei LMG S-19264T (=DSM 44701T), isolated from a smear-ripened cheese.</title>
        <authorList>
            <consortium name="US DOE Joint Genome Institute (JGI-PGF)"/>
            <person name="Walter F."/>
            <person name="Albersmeier A."/>
            <person name="Kalinowski J."/>
            <person name="Ruckert C."/>
        </authorList>
    </citation>
    <scope>NUCLEOTIDE SEQUENCE</scope>
    <source>
        <strain evidence="2">CCM 7905</strain>
    </source>
</reference>
<dbReference type="InterPro" id="IPR037523">
    <property type="entry name" value="VOC_core"/>
</dbReference>
<evidence type="ECO:0000313" key="2">
    <source>
        <dbReference type="EMBL" id="GGG10467.1"/>
    </source>
</evidence>
<organism evidence="2 3">
    <name type="scientific">Rhodococcoides trifolii</name>
    <dbReference type="NCBI Taxonomy" id="908250"/>
    <lineage>
        <taxon>Bacteria</taxon>
        <taxon>Bacillati</taxon>
        <taxon>Actinomycetota</taxon>
        <taxon>Actinomycetes</taxon>
        <taxon>Mycobacteriales</taxon>
        <taxon>Nocardiaceae</taxon>
        <taxon>Rhodococcoides</taxon>
    </lineage>
</organism>
<dbReference type="PANTHER" id="PTHR35006:SF2">
    <property type="entry name" value="GLYOXALASE FAMILY PROTEIN (AFU_ORTHOLOGUE AFUA_5G14830)"/>
    <property type="match status" value="1"/>
</dbReference>
<dbReference type="InterPro" id="IPR029068">
    <property type="entry name" value="Glyas_Bleomycin-R_OHBP_Dase"/>
</dbReference>
<name>A0A917D4P4_9NOCA</name>
<dbReference type="InterPro" id="IPR004360">
    <property type="entry name" value="Glyas_Fos-R_dOase_dom"/>
</dbReference>
<evidence type="ECO:0000313" key="3">
    <source>
        <dbReference type="Proteomes" id="UP000654257"/>
    </source>
</evidence>
<sequence length="142" mass="15681">MPSTDYLRENFQGSQIDHVNVTVTDVPAAIAVWEPALATLGIRKLLDFPAPADGSRPHMTGFGSDRKPSFWLVAGDVVDPNLHIAFTAPSREHVRRFHEAALHAGARNKLDPAVHTEYHENYYGAFVLDPDGINLEAVCHIE</sequence>
<dbReference type="CDD" id="cd07262">
    <property type="entry name" value="VOC_like"/>
    <property type="match status" value="1"/>
</dbReference>
<evidence type="ECO:0000259" key="1">
    <source>
        <dbReference type="PROSITE" id="PS51819"/>
    </source>
</evidence>
<reference evidence="2" key="2">
    <citation type="submission" date="2020-09" db="EMBL/GenBank/DDBJ databases">
        <authorList>
            <person name="Sun Q."/>
            <person name="Sedlacek I."/>
        </authorList>
    </citation>
    <scope>NUCLEOTIDE SEQUENCE</scope>
    <source>
        <strain evidence="2">CCM 7905</strain>
    </source>
</reference>
<dbReference type="AlphaFoldDB" id="A0A917D4P4"/>
<dbReference type="Pfam" id="PF00903">
    <property type="entry name" value="Glyoxalase"/>
    <property type="match status" value="1"/>
</dbReference>
<dbReference type="PROSITE" id="PS51819">
    <property type="entry name" value="VOC"/>
    <property type="match status" value="1"/>
</dbReference>